<evidence type="ECO:0000313" key="3">
    <source>
        <dbReference type="Proteomes" id="UP000012106"/>
    </source>
</evidence>
<sequence>MVLETKKNHQGLLAILVGIALTSFLLTNCNAKQHNDDTQNLLLLALASKGTETDQETDRAKVEFRLSDQNTLLSARSQSSQTMRVGSDAGFLVDPVGENPQNYGDGIGDGYNDHFATPSAVSIEVCFLLAYKSEKNGGPRKGTETFKNASKVLYDPEQYSTPDELANIDRTKPCPSAVRVALKGLNMNQQTPYESVFGKTIDIPKEERPQYDRIGIIARSFSYYFHPNDVPEDSYRYVSLIMNPLDFGANSLLKRGDVITSIFRNACPPEFLTSPAPFFIELDRTLNYDRRQCFGDFGWIDSASGNFLKTSNSVDFFTNLNYTNRNRPINALVNDPAGTNALKFKSPSGMDSLATNDAYIIVTDFDSSFDRKKEKTLRIDIAVDNVLFWDSPDTNNVFSPQLDPNDRPNATNGTDNLRNTARKNLIFRLPTILSSFK</sequence>
<dbReference type="AlphaFoldDB" id="M6JVJ6"/>
<gene>
    <name evidence="2" type="ORF">LEP1GSC063_0657</name>
</gene>
<evidence type="ECO:0000313" key="2">
    <source>
        <dbReference type="EMBL" id="EMN23573.1"/>
    </source>
</evidence>
<feature type="compositionally biased region" description="Polar residues" evidence="1">
    <location>
        <begin position="408"/>
        <end position="417"/>
    </location>
</feature>
<accession>M6JVJ6</accession>
<comment type="caution">
    <text evidence="2">The sequence shown here is derived from an EMBL/GenBank/DDBJ whole genome shotgun (WGS) entry which is preliminary data.</text>
</comment>
<dbReference type="Proteomes" id="UP000012106">
    <property type="component" value="Unassembled WGS sequence"/>
</dbReference>
<reference evidence="2 3" key="1">
    <citation type="submission" date="2013-01" db="EMBL/GenBank/DDBJ databases">
        <authorList>
            <person name="Harkins D.M."/>
            <person name="Durkin A.S."/>
            <person name="Brinkac L.M."/>
            <person name="Haft D.H."/>
            <person name="Selengut J.D."/>
            <person name="Sanka R."/>
            <person name="DePew J."/>
            <person name="Purushe J."/>
            <person name="Hartskeerl R.A."/>
            <person name="Ahmed A."/>
            <person name="van der Linden H."/>
            <person name="Goris M.G.A."/>
            <person name="Vinetz J.M."/>
            <person name="Sutton G.G."/>
            <person name="Nierman W.C."/>
            <person name="Fouts D.E."/>
        </authorList>
    </citation>
    <scope>NUCLEOTIDE SEQUENCE [LARGE SCALE GENOMIC DNA]</scope>
    <source>
        <strain evidence="2 3">MAVJ 401</strain>
    </source>
</reference>
<organism evidence="2 3">
    <name type="scientific">Leptospira santarosai serovar Arenal str. MAVJ 401</name>
    <dbReference type="NCBI Taxonomy" id="1049976"/>
    <lineage>
        <taxon>Bacteria</taxon>
        <taxon>Pseudomonadati</taxon>
        <taxon>Spirochaetota</taxon>
        <taxon>Spirochaetia</taxon>
        <taxon>Leptospirales</taxon>
        <taxon>Leptospiraceae</taxon>
        <taxon>Leptospira</taxon>
    </lineage>
</organism>
<evidence type="ECO:0000256" key="1">
    <source>
        <dbReference type="SAM" id="MobiDB-lite"/>
    </source>
</evidence>
<protein>
    <submittedName>
        <fullName evidence="2">Uncharacterized protein</fullName>
    </submittedName>
</protein>
<dbReference type="RefSeq" id="WP_004470636.1">
    <property type="nucleotide sequence ID" value="NZ_AHMU02000004.1"/>
</dbReference>
<proteinExistence type="predicted"/>
<dbReference type="NCBIfam" id="NF047529">
    <property type="entry name" value="SrpA"/>
    <property type="match status" value="1"/>
</dbReference>
<name>M6JVJ6_9LEPT</name>
<feature type="region of interest" description="Disordered" evidence="1">
    <location>
        <begin position="398"/>
        <end position="417"/>
    </location>
</feature>
<dbReference type="EMBL" id="AHMU02000004">
    <property type="protein sequence ID" value="EMN23573.1"/>
    <property type="molecule type" value="Genomic_DNA"/>
</dbReference>